<feature type="transmembrane region" description="Helical" evidence="8">
    <location>
        <begin position="1018"/>
        <end position="1042"/>
    </location>
</feature>
<evidence type="ECO:0000256" key="7">
    <source>
        <dbReference type="SAM" id="MobiDB-lite"/>
    </source>
</evidence>
<dbReference type="Proteomes" id="UP000319004">
    <property type="component" value="Chromosome"/>
</dbReference>
<dbReference type="PANTHER" id="PTHR30572:SF4">
    <property type="entry name" value="ABC TRANSPORTER PERMEASE YTRF"/>
    <property type="match status" value="1"/>
</dbReference>
<feature type="transmembrane region" description="Helical" evidence="8">
    <location>
        <begin position="516"/>
        <end position="541"/>
    </location>
</feature>
<evidence type="ECO:0000313" key="11">
    <source>
        <dbReference type="Proteomes" id="UP000319004"/>
    </source>
</evidence>
<sequence>MALGARGLRRAGADGVLVVGGQGLGVVAFARRELLHHTAVLQHNNFVGPGRDAGLMRDDHDRPLLLVAQVAQLFAEGLSGLRIQTARRFIGKHDRRVRDQCTSDRDALPLATAERIRSVVQPIANSQLRCQRVELRVVALRDPGGMQGKQDIVVGGQRGDQVKVLKHQPDASSTKESQLAIGKCVQTLAVLELNPISQSRVTVTNVTGDSDAEDSESSIDLLVGSRPPVNGAPPLDPTLVSTPAIDEPYELVDGAWLGTDADAREVVVGIGYASENDIAVGDTLQLTTLANQVRLRVVGLVDQAPQAPVLAQQVRSGAGPGGRPNPNPPEPTTSGGSKTQLGLPSNFVQGVATNAVYVRPQVAAMINGDPSKPQVLQLAVRDTVTVDAFRDAWQSQLASNQPPLKLIDFAAVRGGLESSRSVSQQRSQAWAATGMASLAAVFIIFSTLSMGVSERARELAMLRAVALTRAQIAGIIAMESVLLALIGWLGGLATGWALVLLGSHVMTGLFGSSPVLGWGCVVLTGLTVVVGSLGAAILPAWRAMRIQPIDAMSARTPSPRRLHRTTFAGVGLLMMAATPILVFALPMPDTWRTACYAFVAYPMLLFGTILIAPTVVILCEQTFGPMVTGLLRLDRRTMQVPLSSNLWRTVGATLALSVGLGLYTSTQTWGYSMLQPFTPGRWLPDMLVAFHPIGLDETGLARVKQVEGVRSDQVLPLSVEQARFAWDGDAEPTRLKYDNAVIFGLDPAPALTDDDPFLNLRFVDGDRQSAAEQLADGRGCLISQDFQISTGLGIGDELHFTPPAAEHERVTYRIAAVVSLPGWHWVTKFSGVRRHFVRTATMVMAGREQVRRDFHLHRNEFYWLNLDDHADLAAVESQLQSIAERDAGTTFTADGMGEVTAYRPFARATATENVRKAIRMRADDMIWGMSLLPLITLAVMSLAIANTMIASVRSRTWEFGVMRSIGVTRSQLVRLVVAESVLIGIAAVVLSLLFGLIAGWCGVGMAQYGRWFAGPPTFIIPWSQLSVGFALTIVLCLLAGLWPAIKIGRAEPLTLLTAGRTAQ</sequence>
<accession>A0A518HLR5</accession>
<evidence type="ECO:0000256" key="5">
    <source>
        <dbReference type="ARBA" id="ARBA00023136"/>
    </source>
</evidence>
<dbReference type="EMBL" id="CP037423">
    <property type="protein sequence ID" value="QDV41783.1"/>
    <property type="molecule type" value="Genomic_DNA"/>
</dbReference>
<dbReference type="AntiFam" id="ANF00142">
    <property type="entry name" value="Shadow ORF (opposite yadG)"/>
</dbReference>
<gene>
    <name evidence="10" type="ORF">Enr13x_16260</name>
</gene>
<evidence type="ECO:0000256" key="1">
    <source>
        <dbReference type="ARBA" id="ARBA00004651"/>
    </source>
</evidence>
<keyword evidence="2" id="KW-1003">Cell membrane</keyword>
<organism evidence="10 11">
    <name type="scientific">Stieleria neptunia</name>
    <dbReference type="NCBI Taxonomy" id="2527979"/>
    <lineage>
        <taxon>Bacteria</taxon>
        <taxon>Pseudomonadati</taxon>
        <taxon>Planctomycetota</taxon>
        <taxon>Planctomycetia</taxon>
        <taxon>Pirellulales</taxon>
        <taxon>Pirellulaceae</taxon>
        <taxon>Stieleria</taxon>
    </lineage>
</organism>
<feature type="domain" description="ABC3 transporter permease C-terminal" evidence="9">
    <location>
        <begin position="432"/>
        <end position="548"/>
    </location>
</feature>
<keyword evidence="3 8" id="KW-0812">Transmembrane</keyword>
<feature type="transmembrane region" description="Helical" evidence="8">
    <location>
        <begin position="562"/>
        <end position="584"/>
    </location>
</feature>
<dbReference type="AlphaFoldDB" id="A0A518HLR5"/>
<name>A0A518HLR5_9BACT</name>
<evidence type="ECO:0000313" key="10">
    <source>
        <dbReference type="EMBL" id="QDV41783.1"/>
    </source>
</evidence>
<keyword evidence="5 8" id="KW-0472">Membrane</keyword>
<dbReference type="Pfam" id="PF02687">
    <property type="entry name" value="FtsX"/>
    <property type="match status" value="2"/>
</dbReference>
<feature type="transmembrane region" description="Helical" evidence="8">
    <location>
        <begin position="972"/>
        <end position="998"/>
    </location>
</feature>
<evidence type="ECO:0000256" key="3">
    <source>
        <dbReference type="ARBA" id="ARBA00022692"/>
    </source>
</evidence>
<dbReference type="InterPro" id="IPR003838">
    <property type="entry name" value="ABC3_permease_C"/>
</dbReference>
<evidence type="ECO:0000256" key="8">
    <source>
        <dbReference type="SAM" id="Phobius"/>
    </source>
</evidence>
<keyword evidence="11" id="KW-1185">Reference proteome</keyword>
<dbReference type="GO" id="GO:0022857">
    <property type="term" value="F:transmembrane transporter activity"/>
    <property type="evidence" value="ECO:0007669"/>
    <property type="project" value="TreeGrafter"/>
</dbReference>
<reference evidence="10 11" key="1">
    <citation type="submission" date="2019-03" db="EMBL/GenBank/DDBJ databases">
        <title>Deep-cultivation of Planctomycetes and their phenomic and genomic characterization uncovers novel biology.</title>
        <authorList>
            <person name="Wiegand S."/>
            <person name="Jogler M."/>
            <person name="Boedeker C."/>
            <person name="Pinto D."/>
            <person name="Vollmers J."/>
            <person name="Rivas-Marin E."/>
            <person name="Kohn T."/>
            <person name="Peeters S.H."/>
            <person name="Heuer A."/>
            <person name="Rast P."/>
            <person name="Oberbeckmann S."/>
            <person name="Bunk B."/>
            <person name="Jeske O."/>
            <person name="Meyerdierks A."/>
            <person name="Storesund J.E."/>
            <person name="Kallscheuer N."/>
            <person name="Luecker S."/>
            <person name="Lage O.M."/>
            <person name="Pohl T."/>
            <person name="Merkel B.J."/>
            <person name="Hornburger P."/>
            <person name="Mueller R.-W."/>
            <person name="Bruemmer F."/>
            <person name="Labrenz M."/>
            <person name="Spormann A.M."/>
            <person name="Op den Camp H."/>
            <person name="Overmann J."/>
            <person name="Amann R."/>
            <person name="Jetten M.S.M."/>
            <person name="Mascher T."/>
            <person name="Medema M.H."/>
            <person name="Devos D.P."/>
            <person name="Kaster A.-K."/>
            <person name="Ovreas L."/>
            <person name="Rohde M."/>
            <person name="Galperin M.Y."/>
            <person name="Jogler C."/>
        </authorList>
    </citation>
    <scope>NUCLEOTIDE SEQUENCE [LARGE SCALE GENOMIC DNA]</scope>
    <source>
        <strain evidence="10 11">Enr13</strain>
    </source>
</reference>
<comment type="subcellular location">
    <subcellularLocation>
        <location evidence="1">Cell membrane</location>
        <topology evidence="1">Multi-pass membrane protein</topology>
    </subcellularLocation>
</comment>
<feature type="transmembrane region" description="Helical" evidence="8">
    <location>
        <begin position="472"/>
        <end position="496"/>
    </location>
</feature>
<dbReference type="PANTHER" id="PTHR30572">
    <property type="entry name" value="MEMBRANE COMPONENT OF TRANSPORTER-RELATED"/>
    <property type="match status" value="1"/>
</dbReference>
<dbReference type="InterPro" id="IPR050250">
    <property type="entry name" value="Macrolide_Exporter_MacB"/>
</dbReference>
<evidence type="ECO:0000256" key="2">
    <source>
        <dbReference type="ARBA" id="ARBA00022475"/>
    </source>
</evidence>
<evidence type="ECO:0000256" key="4">
    <source>
        <dbReference type="ARBA" id="ARBA00022989"/>
    </source>
</evidence>
<evidence type="ECO:0000259" key="9">
    <source>
        <dbReference type="Pfam" id="PF02687"/>
    </source>
</evidence>
<protein>
    <submittedName>
        <fullName evidence="10">FtsX-like permease family protein</fullName>
    </submittedName>
</protein>
<feature type="transmembrane region" description="Helical" evidence="8">
    <location>
        <begin position="925"/>
        <end position="952"/>
    </location>
</feature>
<feature type="transmembrane region" description="Helical" evidence="8">
    <location>
        <begin position="640"/>
        <end position="663"/>
    </location>
</feature>
<dbReference type="GO" id="GO:0005886">
    <property type="term" value="C:plasma membrane"/>
    <property type="evidence" value="ECO:0007669"/>
    <property type="project" value="UniProtKB-SubCell"/>
</dbReference>
<proteinExistence type="inferred from homology"/>
<feature type="domain" description="ABC3 transporter permease C-terminal" evidence="9">
    <location>
        <begin position="931"/>
        <end position="1052"/>
    </location>
</feature>
<feature type="transmembrane region" description="Helical" evidence="8">
    <location>
        <begin position="596"/>
        <end position="619"/>
    </location>
</feature>
<feature type="region of interest" description="Disordered" evidence="7">
    <location>
        <begin position="314"/>
        <end position="343"/>
    </location>
</feature>
<keyword evidence="4 8" id="KW-1133">Transmembrane helix</keyword>
<dbReference type="KEGG" id="snep:Enr13x_16260"/>
<comment type="similarity">
    <text evidence="6">Belongs to the ABC-4 integral membrane protein family.</text>
</comment>
<evidence type="ECO:0000256" key="6">
    <source>
        <dbReference type="ARBA" id="ARBA00038076"/>
    </source>
</evidence>
<dbReference type="AntiFam" id="ANF00095">
    <property type="entry name" value="Shadow ORF (opposite ABC transporters)"/>
</dbReference>
<feature type="transmembrane region" description="Helical" evidence="8">
    <location>
        <begin position="429"/>
        <end position="452"/>
    </location>
</feature>